<reference evidence="3" key="1">
    <citation type="journal article" date="2019" name="Int. J. Syst. Evol. Microbiol.">
        <title>The Global Catalogue of Microorganisms (GCM) 10K type strain sequencing project: providing services to taxonomists for standard genome sequencing and annotation.</title>
        <authorList>
            <consortium name="The Broad Institute Genomics Platform"/>
            <consortium name="The Broad Institute Genome Sequencing Center for Infectious Disease"/>
            <person name="Wu L."/>
            <person name="Ma J."/>
        </authorList>
    </citation>
    <scope>NUCLEOTIDE SEQUENCE [LARGE SCALE GENOMIC DNA]</scope>
    <source>
        <strain evidence="3">CCM 8897</strain>
    </source>
</reference>
<dbReference type="EMBL" id="JBHSSM010000021">
    <property type="protein sequence ID" value="MFC6315788.1"/>
    <property type="molecule type" value="Genomic_DNA"/>
</dbReference>
<gene>
    <name evidence="2" type="ORF">ACFQHW_09465</name>
</gene>
<dbReference type="RefSeq" id="WP_125601918.1">
    <property type="nucleotide sequence ID" value="NZ_JBHSSM010000021.1"/>
</dbReference>
<evidence type="ECO:0000313" key="2">
    <source>
        <dbReference type="EMBL" id="MFC6315788.1"/>
    </source>
</evidence>
<comment type="caution">
    <text evidence="2">The sequence shown here is derived from an EMBL/GenBank/DDBJ whole genome shotgun (WGS) entry which is preliminary data.</text>
</comment>
<evidence type="ECO:0000256" key="1">
    <source>
        <dbReference type="SAM" id="MobiDB-lite"/>
    </source>
</evidence>
<name>A0ABW1UR72_9LACO</name>
<evidence type="ECO:0000313" key="3">
    <source>
        <dbReference type="Proteomes" id="UP001596310"/>
    </source>
</evidence>
<sequence>MKLSLAALPLRTRLDLKTSRAFADWLQTTPTTFQSATAVPAGCAHAQYPPTPAFSEESNNRSEEQQQRMPTKHTKRPLGEQRPFHWVVNWL</sequence>
<keyword evidence="3" id="KW-1185">Reference proteome</keyword>
<dbReference type="Proteomes" id="UP001596310">
    <property type="component" value="Unassembled WGS sequence"/>
</dbReference>
<organism evidence="2 3">
    <name type="scientific">Lapidilactobacillus achengensis</name>
    <dbReference type="NCBI Taxonomy" id="2486000"/>
    <lineage>
        <taxon>Bacteria</taxon>
        <taxon>Bacillati</taxon>
        <taxon>Bacillota</taxon>
        <taxon>Bacilli</taxon>
        <taxon>Lactobacillales</taxon>
        <taxon>Lactobacillaceae</taxon>
        <taxon>Lapidilactobacillus</taxon>
    </lineage>
</organism>
<proteinExistence type="predicted"/>
<protein>
    <submittedName>
        <fullName evidence="2">Uncharacterized protein</fullName>
    </submittedName>
</protein>
<feature type="region of interest" description="Disordered" evidence="1">
    <location>
        <begin position="44"/>
        <end position="78"/>
    </location>
</feature>
<accession>A0ABW1UR72</accession>